<evidence type="ECO:0000259" key="5">
    <source>
        <dbReference type="Pfam" id="PF24883"/>
    </source>
</evidence>
<dbReference type="InterPro" id="IPR027417">
    <property type="entry name" value="P-loop_NTPase"/>
</dbReference>
<evidence type="ECO:0000259" key="3">
    <source>
        <dbReference type="Pfam" id="PF22939"/>
    </source>
</evidence>
<dbReference type="InterPro" id="IPR002110">
    <property type="entry name" value="Ankyrin_rpt"/>
</dbReference>
<dbReference type="InterPro" id="IPR056125">
    <property type="entry name" value="DUF7708"/>
</dbReference>
<dbReference type="PANTHER" id="PTHR10039">
    <property type="entry name" value="AMELOGENIN"/>
    <property type="match status" value="1"/>
</dbReference>
<comment type="caution">
    <text evidence="6">The sequence shown here is derived from an EMBL/GenBank/DDBJ whole genome shotgun (WGS) entry which is preliminary data.</text>
</comment>
<dbReference type="InterPro" id="IPR036770">
    <property type="entry name" value="Ankyrin_rpt-contain_sf"/>
</dbReference>
<sequence length="1110" mass="122818">MSRALVKAPKLSPHDRLDQAVSEFQASLSDAQKSQYDKGKSAPTPSDVMKLSEEVDVHLSQKFGGRCFGPRFTNFLHGVQQFAALGDILIGGSQNLIACGVWSLVRLTLLSFVSVSNHVDKLSSIFMDIGRSAPRHQAIVELYPRSTKLQEYLSEYFVVVVRLCHHLCKLGQKSTFGQITSSLNQTALMGFQTDLEKWASSIREEMRLREAQENSGFREESRSIFKFVTEEQKRAKQRQIQAAKAATKNKVLDFFSKYDYETAQKQIRKAGNTSLHKRHVQYQEWKDSLDSCTVVFTGKLGSGKSVLLANIVGDLNLSTAKEPPLVAYFFCRHDIQESLQARTILGSLARQLLRTLDDLEILSENGGNSHIASSTDRILDSFLKGYSPSHMTYFVIDGLDECDETERRILVDAFQKIQKKLKALFCISLRIEPNKSLSFITEQLLATRVVPLPEKNPDIDAFIEADLNRCLEQELLTIGDPTLIIDIQDALVAGSQGMFLWAALQIQSLCSMKTDHAIRKALADLPKDISQTFARILDKSGRSDPSLQAKTLQVVLAAERPLTTEELREALSVIPGDADWNPSKMLNDVYSALTCCGCLLTVDEEESTVRVVHHSVKQYILHGLNDAKHTSFSIDDAQRTLADIVVTYLGYGVFETQLSRVDIRPTVPQSVPSSILQSAMGSSSTARNLAMRILANRKQPTFDLSKTIAEVRSSSNCQPEDAFKLYSYAKKHLQRHIWYVSGHQGSIYKLAAKAIQSQTFEIQKDPSSLTACGWAAEHGNMKLVELLFQASQYKADVVDDSFTPLLWAICFGRQDVVKALLSADVDVNERSSHQMALIEPITDTPLGAAVKINDKEMVELLLKSEGIDVNAKDKYGKSAIIVAVEGGYEDIVEVLLKSEGIDVNAKDKYGKSAIIVAVEGGYEDIVEVLLKSEGIDVNAQDANGDTALMNTTCFMPSDSRPPIGVAKLLLDTGKADPNLHSKVGDTALIYAAKYGYVDYVELLLASGSDPNLADYMGQTALMKAAKYGHYVVVELLINNKDVDLNAEDGIGLTALMHAVLLGDLELVRLLFNNKDVDRNAKDSRGQTAHMLAKSGRRKDIAKLLDPFRLL</sequence>
<reference evidence="7" key="1">
    <citation type="journal article" date="2019" name="bioRxiv">
        <title>Genomics, evolutionary history and diagnostics of the Alternaria alternata species group including apple and Asian pear pathotypes.</title>
        <authorList>
            <person name="Armitage A.D."/>
            <person name="Cockerton H.M."/>
            <person name="Sreenivasaprasad S."/>
            <person name="Woodhall J.W."/>
            <person name="Lane C.R."/>
            <person name="Harrison R.J."/>
            <person name="Clarkson J.P."/>
        </authorList>
    </citation>
    <scope>NUCLEOTIDE SEQUENCE [LARGE SCALE GENOMIC DNA]</scope>
    <source>
        <strain evidence="7">FERA 1177</strain>
    </source>
</reference>
<dbReference type="AlphaFoldDB" id="A0A4Q4NCP3"/>
<dbReference type="Pfam" id="PF12796">
    <property type="entry name" value="Ank_2"/>
    <property type="match status" value="3"/>
</dbReference>
<dbReference type="VEuPathDB" id="FungiDB:CC77DRAFT_293229"/>
<evidence type="ECO:0000256" key="1">
    <source>
        <dbReference type="ARBA" id="ARBA00022737"/>
    </source>
</evidence>
<dbReference type="PANTHER" id="PTHR10039:SF10">
    <property type="entry name" value="NACHT DOMAIN-CONTAINING PROTEIN"/>
    <property type="match status" value="1"/>
</dbReference>
<feature type="domain" description="Nephrocystin 3-like N-terminal" evidence="5">
    <location>
        <begin position="278"/>
        <end position="422"/>
    </location>
</feature>
<evidence type="ECO:0000259" key="4">
    <source>
        <dbReference type="Pfam" id="PF24809"/>
    </source>
</evidence>
<dbReference type="EMBL" id="PDXD01000022">
    <property type="protein sequence ID" value="RYN73204.1"/>
    <property type="molecule type" value="Genomic_DNA"/>
</dbReference>
<feature type="domain" description="DUF7708" evidence="4">
    <location>
        <begin position="74"/>
        <end position="211"/>
    </location>
</feature>
<feature type="domain" description="GPI inositol-deacylase winged helix" evidence="3">
    <location>
        <begin position="550"/>
        <end position="634"/>
    </location>
</feature>
<proteinExistence type="predicted"/>
<evidence type="ECO:0000313" key="6">
    <source>
        <dbReference type="EMBL" id="RYN73204.1"/>
    </source>
</evidence>
<keyword evidence="1" id="KW-0677">Repeat</keyword>
<keyword evidence="2" id="KW-0040">ANK repeat</keyword>
<feature type="repeat" description="ANK" evidence="2">
    <location>
        <begin position="800"/>
        <end position="832"/>
    </location>
</feature>
<evidence type="ECO:0000256" key="2">
    <source>
        <dbReference type="PROSITE-ProRule" id="PRU00023"/>
    </source>
</evidence>
<dbReference type="Gene3D" id="1.25.40.20">
    <property type="entry name" value="Ankyrin repeat-containing domain"/>
    <property type="match status" value="2"/>
</dbReference>
<dbReference type="SUPFAM" id="SSF52540">
    <property type="entry name" value="P-loop containing nucleoside triphosphate hydrolases"/>
    <property type="match status" value="1"/>
</dbReference>
<protein>
    <submittedName>
        <fullName evidence="6">Uncharacterized protein</fullName>
    </submittedName>
</protein>
<feature type="repeat" description="ANK" evidence="2">
    <location>
        <begin position="983"/>
        <end position="1015"/>
    </location>
</feature>
<dbReference type="InterPro" id="IPR056884">
    <property type="entry name" value="NPHP3-like_N"/>
</dbReference>
<organism evidence="6 7">
    <name type="scientific">Alternaria alternata</name>
    <name type="common">Alternaria rot fungus</name>
    <name type="synonym">Torula alternata</name>
    <dbReference type="NCBI Taxonomy" id="5599"/>
    <lineage>
        <taxon>Eukaryota</taxon>
        <taxon>Fungi</taxon>
        <taxon>Dikarya</taxon>
        <taxon>Ascomycota</taxon>
        <taxon>Pezizomycotina</taxon>
        <taxon>Dothideomycetes</taxon>
        <taxon>Pleosporomycetidae</taxon>
        <taxon>Pleosporales</taxon>
        <taxon>Pleosporineae</taxon>
        <taxon>Pleosporaceae</taxon>
        <taxon>Alternaria</taxon>
        <taxon>Alternaria sect. Alternaria</taxon>
        <taxon>Alternaria alternata complex</taxon>
    </lineage>
</organism>
<dbReference type="PROSITE" id="PS50088">
    <property type="entry name" value="ANK_REPEAT"/>
    <property type="match status" value="3"/>
</dbReference>
<dbReference type="Pfam" id="PF24883">
    <property type="entry name" value="NPHP3_N"/>
    <property type="match status" value="1"/>
</dbReference>
<accession>A0A4Q4NCP3</accession>
<name>A0A4Q4NCP3_ALTAL</name>
<dbReference type="Gene3D" id="3.40.50.300">
    <property type="entry name" value="P-loop containing nucleotide triphosphate hydrolases"/>
    <property type="match status" value="1"/>
</dbReference>
<dbReference type="Pfam" id="PF22939">
    <property type="entry name" value="WHD_GPIID"/>
    <property type="match status" value="1"/>
</dbReference>
<dbReference type="PROSITE" id="PS50297">
    <property type="entry name" value="ANK_REP_REGION"/>
    <property type="match status" value="2"/>
</dbReference>
<feature type="repeat" description="ANK" evidence="2">
    <location>
        <begin position="875"/>
        <end position="908"/>
    </location>
</feature>
<dbReference type="InterPro" id="IPR054471">
    <property type="entry name" value="GPIID_WHD"/>
</dbReference>
<dbReference type="Pfam" id="PF00023">
    <property type="entry name" value="Ank"/>
    <property type="match status" value="2"/>
</dbReference>
<evidence type="ECO:0000313" key="7">
    <source>
        <dbReference type="Proteomes" id="UP000291422"/>
    </source>
</evidence>
<dbReference type="SUPFAM" id="SSF48403">
    <property type="entry name" value="Ankyrin repeat"/>
    <property type="match status" value="1"/>
</dbReference>
<dbReference type="Pfam" id="PF24809">
    <property type="entry name" value="DUF7708"/>
    <property type="match status" value="1"/>
</dbReference>
<dbReference type="SMART" id="SM00248">
    <property type="entry name" value="ANK"/>
    <property type="match status" value="9"/>
</dbReference>
<gene>
    <name evidence="6" type="ORF">AA0117_g7987</name>
</gene>
<dbReference type="Proteomes" id="UP000291422">
    <property type="component" value="Unassembled WGS sequence"/>
</dbReference>